<evidence type="ECO:0000313" key="2">
    <source>
        <dbReference type="EMBL" id="WWC61286.1"/>
    </source>
</evidence>
<evidence type="ECO:0000313" key="1">
    <source>
        <dbReference type="EMBL" id="OBR86166.1"/>
    </source>
</evidence>
<keyword evidence="3" id="KW-1185">Reference proteome</keyword>
<name>A0A1A6A7Y5_9TREE</name>
<dbReference type="EMBL" id="CP144533">
    <property type="protein sequence ID" value="WWC61286.1"/>
    <property type="molecule type" value="Genomic_DNA"/>
</dbReference>
<sequence length="164" mass="18541">MKRPYQVVELRMDIVPYDEDEADLYDHETAFFLRCGKAKEWDKWESGTLHRIQFVLYLIKANKEAEFLRAFEKHSKQGNPRMIVTFHPASSAPAKLGADGATDSLIFVRSNTALSGGQVDDLFDAVQGAARDVGGAMCPVRDQHGQAVDPNQSKWSRFKKKMHI</sequence>
<reference evidence="2" key="2">
    <citation type="submission" date="2013-07" db="EMBL/GenBank/DDBJ databases">
        <authorList>
            <consortium name="The Broad Institute Genome Sequencing Platform"/>
            <person name="Cuomo C."/>
            <person name="Litvintseva A."/>
            <person name="Chen Y."/>
            <person name="Heitman J."/>
            <person name="Sun S."/>
            <person name="Springer D."/>
            <person name="Dromer F."/>
            <person name="Young S.K."/>
            <person name="Zeng Q."/>
            <person name="Gargeya S."/>
            <person name="Fitzgerald M."/>
            <person name="Abouelleil A."/>
            <person name="Alvarado L."/>
            <person name="Berlin A.M."/>
            <person name="Chapman S.B."/>
            <person name="Dewar J."/>
            <person name="Goldberg J."/>
            <person name="Griggs A."/>
            <person name="Gujja S."/>
            <person name="Hansen M."/>
            <person name="Howarth C."/>
            <person name="Imamovic A."/>
            <person name="Larimer J."/>
            <person name="McCowan C."/>
            <person name="Murphy C."/>
            <person name="Pearson M."/>
            <person name="Priest M."/>
            <person name="Roberts A."/>
            <person name="Saif S."/>
            <person name="Shea T."/>
            <person name="Sykes S."/>
            <person name="Wortman J."/>
            <person name="Nusbaum C."/>
            <person name="Birren B."/>
        </authorList>
    </citation>
    <scope>NUCLEOTIDE SEQUENCE</scope>
    <source>
        <strain evidence="2">CBS 10117</strain>
    </source>
</reference>
<organism evidence="1">
    <name type="scientific">Kwoniella dejecticola CBS 10117</name>
    <dbReference type="NCBI Taxonomy" id="1296121"/>
    <lineage>
        <taxon>Eukaryota</taxon>
        <taxon>Fungi</taxon>
        <taxon>Dikarya</taxon>
        <taxon>Basidiomycota</taxon>
        <taxon>Agaricomycotina</taxon>
        <taxon>Tremellomycetes</taxon>
        <taxon>Tremellales</taxon>
        <taxon>Cryptococcaceae</taxon>
        <taxon>Kwoniella</taxon>
    </lineage>
</organism>
<dbReference type="RefSeq" id="XP_018264008.1">
    <property type="nucleotide sequence ID" value="XM_018407200.1"/>
</dbReference>
<dbReference type="VEuPathDB" id="FungiDB:I303_03886"/>
<protein>
    <submittedName>
        <fullName evidence="1">Uncharacterized protein</fullName>
    </submittedName>
</protein>
<reference evidence="1" key="1">
    <citation type="submission" date="2013-07" db="EMBL/GenBank/DDBJ databases">
        <title>The Genome Sequence of Cryptococcus dejecticola CBS10117.</title>
        <authorList>
            <consortium name="The Broad Institute Genome Sequencing Platform"/>
            <person name="Cuomo C."/>
            <person name="Litvintseva A."/>
            <person name="Chen Y."/>
            <person name="Heitman J."/>
            <person name="Sun S."/>
            <person name="Springer D."/>
            <person name="Dromer F."/>
            <person name="Young S.K."/>
            <person name="Zeng Q."/>
            <person name="Gargeya S."/>
            <person name="Fitzgerald M."/>
            <person name="Abouelleil A."/>
            <person name="Alvarado L."/>
            <person name="Berlin A.M."/>
            <person name="Chapman S.B."/>
            <person name="Dewar J."/>
            <person name="Goldberg J."/>
            <person name="Griggs A."/>
            <person name="Gujja S."/>
            <person name="Hansen M."/>
            <person name="Howarth C."/>
            <person name="Imamovic A."/>
            <person name="Larimer J."/>
            <person name="McCowan C."/>
            <person name="Murphy C."/>
            <person name="Pearson M."/>
            <person name="Priest M."/>
            <person name="Roberts A."/>
            <person name="Saif S."/>
            <person name="Shea T."/>
            <person name="Sykes S."/>
            <person name="Wortman J."/>
            <person name="Nusbaum C."/>
            <person name="Birren B."/>
        </authorList>
    </citation>
    <scope>NUCLEOTIDE SEQUENCE [LARGE SCALE GENOMIC DNA]</scope>
    <source>
        <strain evidence="1">CBS 10117</strain>
    </source>
</reference>
<dbReference type="AlphaFoldDB" id="A0A1A6A7Y5"/>
<dbReference type="KEGG" id="kdj:28967585"/>
<gene>
    <name evidence="1" type="ORF">I303_03886</name>
    <name evidence="2" type="ORF">I303_103867</name>
</gene>
<dbReference type="Proteomes" id="UP000078595">
    <property type="component" value="Chromosome 4"/>
</dbReference>
<proteinExistence type="predicted"/>
<accession>A0A1A6A7Y5</accession>
<reference evidence="2" key="3">
    <citation type="submission" date="2024-02" db="EMBL/GenBank/DDBJ databases">
        <title>Comparative genomics of Cryptococcus and Kwoniella reveals pathogenesis evolution and contrasting modes of karyotype evolution via chromosome fusion or intercentromeric recombination.</title>
        <authorList>
            <person name="Coelho M.A."/>
            <person name="David-Palma M."/>
            <person name="Shea T."/>
            <person name="Bowers K."/>
            <person name="McGinley-Smith S."/>
            <person name="Mohammad A.W."/>
            <person name="Gnirke A."/>
            <person name="Yurkov A.M."/>
            <person name="Nowrousian M."/>
            <person name="Sun S."/>
            <person name="Cuomo C.A."/>
            <person name="Heitman J."/>
        </authorList>
    </citation>
    <scope>NUCLEOTIDE SEQUENCE</scope>
    <source>
        <strain evidence="2">CBS 10117</strain>
    </source>
</reference>
<dbReference type="GeneID" id="28967585"/>
<dbReference type="EMBL" id="KI894030">
    <property type="protein sequence ID" value="OBR86166.1"/>
    <property type="molecule type" value="Genomic_DNA"/>
</dbReference>
<dbReference type="OrthoDB" id="10349259at2759"/>
<evidence type="ECO:0000313" key="3">
    <source>
        <dbReference type="Proteomes" id="UP000078595"/>
    </source>
</evidence>